<dbReference type="SUPFAM" id="SSF48264">
    <property type="entry name" value="Cytochrome P450"/>
    <property type="match status" value="1"/>
</dbReference>
<dbReference type="GO" id="GO:0016705">
    <property type="term" value="F:oxidoreductase activity, acting on paired donors, with incorporation or reduction of molecular oxygen"/>
    <property type="evidence" value="ECO:0007669"/>
    <property type="project" value="InterPro"/>
</dbReference>
<sequence length="140" mass="15957">MRLSNNIIFKMLTGRSCCYGEAERARGIVKEGLRLHPPAPFLLRTFQEGCKIGSAVGTMVQCFDWKIKGDRVNMEEAVGGMNLTMAHPLNCTPRSSYCCPRSHDARRYYITTGQLALLSRVLKEPFFRWSGLYKQNMFDP</sequence>
<evidence type="ECO:0000313" key="1">
    <source>
        <dbReference type="EMBL" id="CAF1932253.1"/>
    </source>
</evidence>
<organism evidence="1">
    <name type="scientific">Brassica napus</name>
    <name type="common">Rape</name>
    <dbReference type="NCBI Taxonomy" id="3708"/>
    <lineage>
        <taxon>Eukaryota</taxon>
        <taxon>Viridiplantae</taxon>
        <taxon>Streptophyta</taxon>
        <taxon>Embryophyta</taxon>
        <taxon>Tracheophyta</taxon>
        <taxon>Spermatophyta</taxon>
        <taxon>Magnoliopsida</taxon>
        <taxon>eudicotyledons</taxon>
        <taxon>Gunneridae</taxon>
        <taxon>Pentapetalae</taxon>
        <taxon>rosids</taxon>
        <taxon>malvids</taxon>
        <taxon>Brassicales</taxon>
        <taxon>Brassicaceae</taxon>
        <taxon>Brassiceae</taxon>
        <taxon>Brassica</taxon>
    </lineage>
</organism>
<proteinExistence type="predicted"/>
<reference evidence="1" key="1">
    <citation type="submission" date="2021-01" db="EMBL/GenBank/DDBJ databases">
        <authorList>
            <consortium name="Genoscope - CEA"/>
            <person name="William W."/>
        </authorList>
    </citation>
    <scope>NUCLEOTIDE SEQUENCE</scope>
</reference>
<name>A0A816KW39_BRANA</name>
<gene>
    <name evidence="1" type="ORF">DARMORV10_C05P44290.1</name>
</gene>
<dbReference type="GO" id="GO:0004497">
    <property type="term" value="F:monooxygenase activity"/>
    <property type="evidence" value="ECO:0007669"/>
    <property type="project" value="InterPro"/>
</dbReference>
<accession>A0A816KW39</accession>
<dbReference type="GO" id="GO:0020037">
    <property type="term" value="F:heme binding"/>
    <property type="evidence" value="ECO:0007669"/>
    <property type="project" value="InterPro"/>
</dbReference>
<dbReference type="Proteomes" id="UP001295469">
    <property type="component" value="Chromosome C05"/>
</dbReference>
<dbReference type="GO" id="GO:0005506">
    <property type="term" value="F:iron ion binding"/>
    <property type="evidence" value="ECO:0007669"/>
    <property type="project" value="InterPro"/>
</dbReference>
<protein>
    <submittedName>
        <fullName evidence="1">(rape) hypothetical protein</fullName>
    </submittedName>
</protein>
<dbReference type="AlphaFoldDB" id="A0A816KW39"/>
<dbReference type="EMBL" id="HG994369">
    <property type="protein sequence ID" value="CAF1932253.1"/>
    <property type="molecule type" value="Genomic_DNA"/>
</dbReference>
<dbReference type="InterPro" id="IPR036396">
    <property type="entry name" value="Cyt_P450_sf"/>
</dbReference>